<accession>A0ABT9QJP1</accession>
<evidence type="ECO:0000256" key="1">
    <source>
        <dbReference type="SAM" id="MobiDB-lite"/>
    </source>
</evidence>
<evidence type="ECO:0000313" key="3">
    <source>
        <dbReference type="Proteomes" id="UP001225356"/>
    </source>
</evidence>
<organism evidence="2 3">
    <name type="scientific">Streptosporangium lutulentum</name>
    <dbReference type="NCBI Taxonomy" id="1461250"/>
    <lineage>
        <taxon>Bacteria</taxon>
        <taxon>Bacillati</taxon>
        <taxon>Actinomycetota</taxon>
        <taxon>Actinomycetes</taxon>
        <taxon>Streptosporangiales</taxon>
        <taxon>Streptosporangiaceae</taxon>
        <taxon>Streptosporangium</taxon>
    </lineage>
</organism>
<name>A0ABT9QJP1_9ACTN</name>
<dbReference type="EMBL" id="JAUSQU010000001">
    <property type="protein sequence ID" value="MDP9846977.1"/>
    <property type="molecule type" value="Genomic_DNA"/>
</dbReference>
<comment type="caution">
    <text evidence="2">The sequence shown here is derived from an EMBL/GenBank/DDBJ whole genome shotgun (WGS) entry which is preliminary data.</text>
</comment>
<evidence type="ECO:0000313" key="2">
    <source>
        <dbReference type="EMBL" id="MDP9846977.1"/>
    </source>
</evidence>
<gene>
    <name evidence="2" type="ORF">J2853_006188</name>
</gene>
<protein>
    <submittedName>
        <fullName evidence="2">Uncharacterized protein</fullName>
    </submittedName>
</protein>
<feature type="region of interest" description="Disordered" evidence="1">
    <location>
        <begin position="72"/>
        <end position="94"/>
    </location>
</feature>
<proteinExistence type="predicted"/>
<sequence length="94" mass="10083">MTRRRTHRISTISLNTGRGARATNHPYPSRTPVLALDFGALSVLVTTTAGDLVTASDVAFARQLAHEADQFARSVESKFTTSPQTSKPDQGKAA</sequence>
<dbReference type="RefSeq" id="WP_307563882.1">
    <property type="nucleotide sequence ID" value="NZ_JAUSQU010000001.1"/>
</dbReference>
<reference evidence="2 3" key="1">
    <citation type="submission" date="2023-07" db="EMBL/GenBank/DDBJ databases">
        <title>Sequencing the genomes of 1000 actinobacteria strains.</title>
        <authorList>
            <person name="Klenk H.-P."/>
        </authorList>
    </citation>
    <scope>NUCLEOTIDE SEQUENCE [LARGE SCALE GENOMIC DNA]</scope>
    <source>
        <strain evidence="2 3">DSM 46740</strain>
    </source>
</reference>
<keyword evidence="3" id="KW-1185">Reference proteome</keyword>
<feature type="compositionally biased region" description="Polar residues" evidence="1">
    <location>
        <begin position="77"/>
        <end position="88"/>
    </location>
</feature>
<dbReference type="Proteomes" id="UP001225356">
    <property type="component" value="Unassembled WGS sequence"/>
</dbReference>